<dbReference type="EMBL" id="MU794982">
    <property type="protein sequence ID" value="KAJ3813871.1"/>
    <property type="molecule type" value="Genomic_DNA"/>
</dbReference>
<accession>A0ACC1UAP4</accession>
<proteinExistence type="predicted"/>
<evidence type="ECO:0000313" key="2">
    <source>
        <dbReference type="Proteomes" id="UP001163835"/>
    </source>
</evidence>
<organism evidence="1 2">
    <name type="scientific">Lentinula aff. lateritia</name>
    <dbReference type="NCBI Taxonomy" id="2804960"/>
    <lineage>
        <taxon>Eukaryota</taxon>
        <taxon>Fungi</taxon>
        <taxon>Dikarya</taxon>
        <taxon>Basidiomycota</taxon>
        <taxon>Agaricomycotina</taxon>
        <taxon>Agaricomycetes</taxon>
        <taxon>Agaricomycetidae</taxon>
        <taxon>Agaricales</taxon>
        <taxon>Marasmiineae</taxon>
        <taxon>Omphalotaceae</taxon>
        <taxon>Lentinula</taxon>
    </lineage>
</organism>
<evidence type="ECO:0000313" key="1">
    <source>
        <dbReference type="EMBL" id="KAJ3813871.1"/>
    </source>
</evidence>
<gene>
    <name evidence="1" type="ORF">F5876DRAFT_62808</name>
</gene>
<protein>
    <submittedName>
        <fullName evidence="1">Uncharacterized protein</fullName>
    </submittedName>
</protein>
<dbReference type="Proteomes" id="UP001163835">
    <property type="component" value="Unassembled WGS sequence"/>
</dbReference>
<keyword evidence="2" id="KW-1185">Reference proteome</keyword>
<comment type="caution">
    <text evidence="1">The sequence shown here is derived from an EMBL/GenBank/DDBJ whole genome shotgun (WGS) entry which is preliminary data.</text>
</comment>
<name>A0ACC1UAP4_9AGAR</name>
<reference evidence="1" key="1">
    <citation type="submission" date="2022-09" db="EMBL/GenBank/DDBJ databases">
        <title>A Global Phylogenomic Analysis of the Shiitake Genus Lentinula.</title>
        <authorList>
            <consortium name="DOE Joint Genome Institute"/>
            <person name="Sierra-Patev S."/>
            <person name="Min B."/>
            <person name="Naranjo-Ortiz M."/>
            <person name="Looney B."/>
            <person name="Konkel Z."/>
            <person name="Slot J.C."/>
            <person name="Sakamoto Y."/>
            <person name="Steenwyk J.L."/>
            <person name="Rokas A."/>
            <person name="Carro J."/>
            <person name="Camarero S."/>
            <person name="Ferreira P."/>
            <person name="Molpeceres G."/>
            <person name="Ruiz-Duenas F.J."/>
            <person name="Serrano A."/>
            <person name="Henrissat B."/>
            <person name="Drula E."/>
            <person name="Hughes K.W."/>
            <person name="Mata J.L."/>
            <person name="Ishikawa N.K."/>
            <person name="Vargas-Isla R."/>
            <person name="Ushijima S."/>
            <person name="Smith C.A."/>
            <person name="Ahrendt S."/>
            <person name="Andreopoulos W."/>
            <person name="He G."/>
            <person name="Labutti K."/>
            <person name="Lipzen A."/>
            <person name="Ng V."/>
            <person name="Riley R."/>
            <person name="Sandor L."/>
            <person name="Barry K."/>
            <person name="Martinez A.T."/>
            <person name="Xiao Y."/>
            <person name="Gibbons J.G."/>
            <person name="Terashima K."/>
            <person name="Grigoriev I.V."/>
            <person name="Hibbett D.S."/>
        </authorList>
    </citation>
    <scope>NUCLEOTIDE SEQUENCE</scope>
    <source>
        <strain evidence="1">TMI1499</strain>
    </source>
</reference>
<sequence>MRLLRTNFTLNSDISSSSSKVRKRRQYHVCDTFFHYQLSFCWSIGEMYCHSFLFTLILILLTAPLSQCIQFSQITPSAGNNNSSTSSSSSLMLNWAREPKDPPFWALNAIFTVNGKFSASNGLGFEFIAVPHSPENSGIIQIPVQATAFNLPQHSKFSGEIFGQPFTFDVVTEGSSMPKVSPGILPPMVQKMLTPPPPTTSHKVATIIGAVIGLIVFLSIILALFVLHRRRHRHRARIDAEALLRKHHALHRPTSLPPTLTTFDDERQHEQESVRYSSTAWSEGGSEKEPLYGYPSDYLGHTTYISPTLSRKAEAVSTPTPRARLLNNSISSRTEKLGNDPTSESVSFLALPIPQNSLAPNRTLLYLQSPHSSSPSYLFLPEADQGYSIEQSLVQLRGRMKLLLKQLDSDSLESNRNSADRIGDEAEMIQIKLEMDRLQRILDSE</sequence>